<keyword evidence="2" id="KW-0472">Membrane</keyword>
<dbReference type="Pfam" id="PF26527">
    <property type="entry name" value="DUF8176"/>
    <property type="match status" value="1"/>
</dbReference>
<reference evidence="5" key="1">
    <citation type="journal article" date="2019" name="Int. J. Syst. Evol. Microbiol.">
        <title>The Global Catalogue of Microorganisms (GCM) 10K type strain sequencing project: providing services to taxonomists for standard genome sequencing and annotation.</title>
        <authorList>
            <consortium name="The Broad Institute Genomics Platform"/>
            <consortium name="The Broad Institute Genome Sequencing Center for Infectious Disease"/>
            <person name="Wu L."/>
            <person name="Ma J."/>
        </authorList>
    </citation>
    <scope>NUCLEOTIDE SEQUENCE [LARGE SCALE GENOMIC DNA]</scope>
    <source>
        <strain evidence="5">CGMCC 4.7330</strain>
    </source>
</reference>
<gene>
    <name evidence="4" type="ORF">ACFO0B_00630</name>
</gene>
<feature type="compositionally biased region" description="Pro residues" evidence="1">
    <location>
        <begin position="8"/>
        <end position="18"/>
    </location>
</feature>
<evidence type="ECO:0000256" key="1">
    <source>
        <dbReference type="SAM" id="MobiDB-lite"/>
    </source>
</evidence>
<evidence type="ECO:0000256" key="2">
    <source>
        <dbReference type="SAM" id="Phobius"/>
    </source>
</evidence>
<sequence>MRRDRGGPLPPQRIPPQPKKGRASAPLWPGMLTPGLSAAQQPVPAKPRVRRSLLVGLVAVAGSLATAAVVLTYTAAATNPRQPVAAITDPILGGGPGCEPTRENGLVRGNGLGSTDTGPEAVLAFQHAYYVTRSGIAARAVTAPDAAVSTVEVIDAGIASVPPNTQHCVLITQMADGRFDVVITEARPDGAVRTYRQFVTVTVWEGRVVIAAIARPS</sequence>
<organism evidence="4 5">
    <name type="scientific">Nocardia jiangsuensis</name>
    <dbReference type="NCBI Taxonomy" id="1691563"/>
    <lineage>
        <taxon>Bacteria</taxon>
        <taxon>Bacillati</taxon>
        <taxon>Actinomycetota</taxon>
        <taxon>Actinomycetes</taxon>
        <taxon>Mycobacteriales</taxon>
        <taxon>Nocardiaceae</taxon>
        <taxon>Nocardia</taxon>
    </lineage>
</organism>
<name>A0ABV8DKD0_9NOCA</name>
<dbReference type="RefSeq" id="WP_378610263.1">
    <property type="nucleotide sequence ID" value="NZ_JBHSAX010000002.1"/>
</dbReference>
<feature type="transmembrane region" description="Helical" evidence="2">
    <location>
        <begin position="53"/>
        <end position="73"/>
    </location>
</feature>
<dbReference type="Proteomes" id="UP001595696">
    <property type="component" value="Unassembled WGS sequence"/>
</dbReference>
<evidence type="ECO:0000313" key="4">
    <source>
        <dbReference type="EMBL" id="MFC3960488.1"/>
    </source>
</evidence>
<dbReference type="EMBL" id="JBHSAX010000002">
    <property type="protein sequence ID" value="MFC3960488.1"/>
    <property type="molecule type" value="Genomic_DNA"/>
</dbReference>
<evidence type="ECO:0000313" key="5">
    <source>
        <dbReference type="Proteomes" id="UP001595696"/>
    </source>
</evidence>
<evidence type="ECO:0000259" key="3">
    <source>
        <dbReference type="Pfam" id="PF26527"/>
    </source>
</evidence>
<keyword evidence="2" id="KW-1133">Transmembrane helix</keyword>
<protein>
    <recommendedName>
        <fullName evidence="3">DUF8176 domain-containing protein</fullName>
    </recommendedName>
</protein>
<accession>A0ABV8DKD0</accession>
<keyword evidence="2" id="KW-0812">Transmembrane</keyword>
<keyword evidence="5" id="KW-1185">Reference proteome</keyword>
<feature type="domain" description="DUF8176" evidence="3">
    <location>
        <begin position="96"/>
        <end position="214"/>
    </location>
</feature>
<comment type="caution">
    <text evidence="4">The sequence shown here is derived from an EMBL/GenBank/DDBJ whole genome shotgun (WGS) entry which is preliminary data.</text>
</comment>
<dbReference type="InterPro" id="IPR058489">
    <property type="entry name" value="DUF8176"/>
</dbReference>
<feature type="region of interest" description="Disordered" evidence="1">
    <location>
        <begin position="1"/>
        <end position="43"/>
    </location>
</feature>
<proteinExistence type="predicted"/>